<reference evidence="8" key="1">
    <citation type="journal article" date="2014" name="Front. Microbiol.">
        <title>High frequency of phylogenetically diverse reductive dehalogenase-homologous genes in deep subseafloor sedimentary metagenomes.</title>
        <authorList>
            <person name="Kawai M."/>
            <person name="Futagami T."/>
            <person name="Toyoda A."/>
            <person name="Takaki Y."/>
            <person name="Nishi S."/>
            <person name="Hori S."/>
            <person name="Arai W."/>
            <person name="Tsubouchi T."/>
            <person name="Morono Y."/>
            <person name="Uchiyama I."/>
            <person name="Ito T."/>
            <person name="Fujiyama A."/>
            <person name="Inagaki F."/>
            <person name="Takami H."/>
        </authorList>
    </citation>
    <scope>NUCLEOTIDE SEQUENCE</scope>
    <source>
        <strain evidence="8">Expedition CK06-06</strain>
    </source>
</reference>
<evidence type="ECO:0000259" key="6">
    <source>
        <dbReference type="Pfam" id="PF00562"/>
    </source>
</evidence>
<name>X1F3M5_9ZZZZ</name>
<evidence type="ECO:0000259" key="7">
    <source>
        <dbReference type="Pfam" id="PF04560"/>
    </source>
</evidence>
<keyword evidence="4" id="KW-0548">Nucleotidyltransferase</keyword>
<feature type="domain" description="RNA polymerase Rpb2" evidence="7">
    <location>
        <begin position="365"/>
        <end position="450"/>
    </location>
</feature>
<dbReference type="Gene3D" id="3.90.1800.10">
    <property type="entry name" value="RNA polymerase alpha subunit dimerisation domain"/>
    <property type="match status" value="1"/>
</dbReference>
<dbReference type="CDD" id="cd00653">
    <property type="entry name" value="RNA_pol_B_RPB2"/>
    <property type="match status" value="1"/>
</dbReference>
<dbReference type="InterPro" id="IPR015712">
    <property type="entry name" value="DNA-dir_RNA_pol_su2"/>
</dbReference>
<dbReference type="AlphaFoldDB" id="X1F3M5"/>
<protein>
    <recommendedName>
        <fullName evidence="1">DNA-directed RNA polymerase</fullName>
        <ecNumber evidence="1">2.7.7.6</ecNumber>
    </recommendedName>
</protein>
<dbReference type="PANTHER" id="PTHR20856">
    <property type="entry name" value="DNA-DIRECTED RNA POLYMERASE I SUBUNIT 2"/>
    <property type="match status" value="1"/>
</dbReference>
<dbReference type="Pfam" id="PF04560">
    <property type="entry name" value="RNA_pol_Rpb2_7"/>
    <property type="match status" value="1"/>
</dbReference>
<organism evidence="8">
    <name type="scientific">marine sediment metagenome</name>
    <dbReference type="NCBI Taxonomy" id="412755"/>
    <lineage>
        <taxon>unclassified sequences</taxon>
        <taxon>metagenomes</taxon>
        <taxon>ecological metagenomes</taxon>
    </lineage>
</organism>
<sequence length="458" mass="50736">YINHNSTSKLIKGTKSYKQALGLYSANYLIRLDTDVSILQYPQKPIVRSFIYDTLNIYPAGQNLVVAIMTYEGYNMQDALVFNKGSIDRGVGRSFYFKPYSVVEMNYAGGLKDEIAIPEKDASGYKTEASYKFLESDGIVSPESEVNEGEVLIGKMSPPKFLSEAREISIRTKKESSVSMKQGERGTVESVFITDDDGGNKIVQVKTRDQRIPELGDKYSTPYGQKGVIGLLADEEDVPFTSKGIRPDIIFNPHGLPSRMTVGYLLELLAGKVGCLKGEVIDGTSFSGASKEELEEQLKEFGFRYDGKETMYNGVTGKKMTAKIFIGNLYYLKLKHMVANKLHGRASGKVALLTRQPIEGRARGGALRLGEMEQQALVAHGASLLLKERYDSDKVVLPICIHCGSVAIDDNIKNKKICSVCASEDVDLVEVSYAFKLLVEELQGFHIHTTFGLKNKYT</sequence>
<evidence type="ECO:0000313" key="8">
    <source>
        <dbReference type="EMBL" id="GAH40246.1"/>
    </source>
</evidence>
<proteinExistence type="predicted"/>
<dbReference type="GO" id="GO:0006351">
    <property type="term" value="P:DNA-templated transcription"/>
    <property type="evidence" value="ECO:0007669"/>
    <property type="project" value="InterPro"/>
</dbReference>
<dbReference type="InterPro" id="IPR037033">
    <property type="entry name" value="DNA-dir_RNAP_su2_hyb_sf"/>
</dbReference>
<dbReference type="Pfam" id="PF00562">
    <property type="entry name" value="RNA_pol_Rpb2_6"/>
    <property type="match status" value="1"/>
</dbReference>
<dbReference type="InterPro" id="IPR014724">
    <property type="entry name" value="RNA_pol_RPB2_OB-fold"/>
</dbReference>
<dbReference type="EMBL" id="BARU01005706">
    <property type="protein sequence ID" value="GAH40246.1"/>
    <property type="molecule type" value="Genomic_DNA"/>
</dbReference>
<dbReference type="GO" id="GO:0003899">
    <property type="term" value="F:DNA-directed RNA polymerase activity"/>
    <property type="evidence" value="ECO:0007669"/>
    <property type="project" value="UniProtKB-EC"/>
</dbReference>
<evidence type="ECO:0000256" key="5">
    <source>
        <dbReference type="ARBA" id="ARBA00023163"/>
    </source>
</evidence>
<dbReference type="GO" id="GO:0032549">
    <property type="term" value="F:ribonucleoside binding"/>
    <property type="evidence" value="ECO:0007669"/>
    <property type="project" value="InterPro"/>
</dbReference>
<evidence type="ECO:0000256" key="4">
    <source>
        <dbReference type="ARBA" id="ARBA00022695"/>
    </source>
</evidence>
<keyword evidence="5" id="KW-0804">Transcription</keyword>
<dbReference type="InterPro" id="IPR007641">
    <property type="entry name" value="RNA_pol_Rpb2_7"/>
</dbReference>
<dbReference type="InterPro" id="IPR007120">
    <property type="entry name" value="DNA-dir_RNAP_su2_dom"/>
</dbReference>
<keyword evidence="2" id="KW-0240">DNA-directed RNA polymerase</keyword>
<evidence type="ECO:0000256" key="1">
    <source>
        <dbReference type="ARBA" id="ARBA00012418"/>
    </source>
</evidence>
<dbReference type="EC" id="2.7.7.6" evidence="1"/>
<evidence type="ECO:0000256" key="2">
    <source>
        <dbReference type="ARBA" id="ARBA00022478"/>
    </source>
</evidence>
<dbReference type="SUPFAM" id="SSF64484">
    <property type="entry name" value="beta and beta-prime subunits of DNA dependent RNA-polymerase"/>
    <property type="match status" value="1"/>
</dbReference>
<comment type="caution">
    <text evidence="8">The sequence shown here is derived from an EMBL/GenBank/DDBJ whole genome shotgun (WGS) entry which is preliminary data.</text>
</comment>
<feature type="domain" description="DNA-directed RNA polymerase subunit 2 hybrid-binding" evidence="6">
    <location>
        <begin position="1"/>
        <end position="363"/>
    </location>
</feature>
<keyword evidence="3" id="KW-0808">Transferase</keyword>
<dbReference type="GO" id="GO:0003677">
    <property type="term" value="F:DNA binding"/>
    <property type="evidence" value="ECO:0007669"/>
    <property type="project" value="InterPro"/>
</dbReference>
<accession>X1F3M5</accession>
<evidence type="ECO:0000256" key="3">
    <source>
        <dbReference type="ARBA" id="ARBA00022679"/>
    </source>
</evidence>
<feature type="non-terminal residue" evidence="8">
    <location>
        <position position="1"/>
    </location>
</feature>
<dbReference type="Gene3D" id="2.40.270.10">
    <property type="entry name" value="DNA-directed RNA polymerase, subunit 2, domain 6"/>
    <property type="match status" value="1"/>
</dbReference>
<gene>
    <name evidence="8" type="ORF">S03H2_11167</name>
</gene>
<dbReference type="GO" id="GO:0000428">
    <property type="term" value="C:DNA-directed RNA polymerase complex"/>
    <property type="evidence" value="ECO:0007669"/>
    <property type="project" value="UniProtKB-KW"/>
</dbReference>
<dbReference type="Gene3D" id="2.40.50.150">
    <property type="match status" value="1"/>
</dbReference>